<dbReference type="SUPFAM" id="SSF81383">
    <property type="entry name" value="F-box domain"/>
    <property type="match status" value="1"/>
</dbReference>
<feature type="domain" description="F-box" evidence="1">
    <location>
        <begin position="64"/>
        <end position="110"/>
    </location>
</feature>
<sequence>MTPPLPVVRQPMINFDSPAWSDINLLPVQFLRKPLNVLDAHWRQYPIAVAATFTRAYRWLRRRQSKFESLPSETLVEIFLHLGWRDILLSREVCKRLFEISKSRPIWLSLLHQCSMILPRPPTLDRSVDLYTTQELEDLVVSRISAEVAWRSRKDPRYREIALPNGFGEADIVLVDGGRWLLALSELQVHYGCILAYDLDAPEIQEPAVIVRPQDAWDAQRAFFMAVDMDKNEPTLTFNVCIMPEKYGGPGDVFETLLGEREEVPIPILQVYQVRQLEHGSKAKLVSRRLHSFPLPMHGETRGISLRGPHFARMFRSLNGHDRIEVYEWTKCEASTHVKASILYADHWPIGVSILPDFKLLVIRRCDMAVYNIQQLISISIPETEDDQIVTLDPYFTTTLKDRGLHPLFATFSRPHIDTRTTRVAVTLKQGIYGLIIPRNGDSPRVTMISNDKIFGEHICIGINRLFSQSGLTTWAASYTWPDDDALGLDGELRRPLPFHERRRDYGQICQFPALMDEETGRVVNGFEGGLAVLDWM</sequence>
<accession>A0A0C3BZX3</accession>
<dbReference type="Pfam" id="PF12937">
    <property type="entry name" value="F-box-like"/>
    <property type="match status" value="1"/>
</dbReference>
<proteinExistence type="predicted"/>
<dbReference type="InterPro" id="IPR001810">
    <property type="entry name" value="F-box_dom"/>
</dbReference>
<dbReference type="AlphaFoldDB" id="A0A0C3BZX3"/>
<name>A0A0C3BZX3_HEBCY</name>
<dbReference type="SMART" id="SM00256">
    <property type="entry name" value="FBOX"/>
    <property type="match status" value="1"/>
</dbReference>
<protein>
    <recommendedName>
        <fullName evidence="1">F-box domain-containing protein</fullName>
    </recommendedName>
</protein>
<organism evidence="2 3">
    <name type="scientific">Hebeloma cylindrosporum</name>
    <dbReference type="NCBI Taxonomy" id="76867"/>
    <lineage>
        <taxon>Eukaryota</taxon>
        <taxon>Fungi</taxon>
        <taxon>Dikarya</taxon>
        <taxon>Basidiomycota</taxon>
        <taxon>Agaricomycotina</taxon>
        <taxon>Agaricomycetes</taxon>
        <taxon>Agaricomycetidae</taxon>
        <taxon>Agaricales</taxon>
        <taxon>Agaricineae</taxon>
        <taxon>Hymenogastraceae</taxon>
        <taxon>Hebeloma</taxon>
    </lineage>
</organism>
<gene>
    <name evidence="2" type="ORF">M413DRAFT_444608</name>
</gene>
<dbReference type="InterPro" id="IPR036047">
    <property type="entry name" value="F-box-like_dom_sf"/>
</dbReference>
<reference evidence="3" key="2">
    <citation type="submission" date="2015-01" db="EMBL/GenBank/DDBJ databases">
        <title>Evolutionary Origins and Diversification of the Mycorrhizal Mutualists.</title>
        <authorList>
            <consortium name="DOE Joint Genome Institute"/>
            <consortium name="Mycorrhizal Genomics Consortium"/>
            <person name="Kohler A."/>
            <person name="Kuo A."/>
            <person name="Nagy L.G."/>
            <person name="Floudas D."/>
            <person name="Copeland A."/>
            <person name="Barry K.W."/>
            <person name="Cichocki N."/>
            <person name="Veneault-Fourrey C."/>
            <person name="LaButti K."/>
            <person name="Lindquist E.A."/>
            <person name="Lipzen A."/>
            <person name="Lundell T."/>
            <person name="Morin E."/>
            <person name="Murat C."/>
            <person name="Riley R."/>
            <person name="Ohm R."/>
            <person name="Sun H."/>
            <person name="Tunlid A."/>
            <person name="Henrissat B."/>
            <person name="Grigoriev I.V."/>
            <person name="Hibbett D.S."/>
            <person name="Martin F."/>
        </authorList>
    </citation>
    <scope>NUCLEOTIDE SEQUENCE [LARGE SCALE GENOMIC DNA]</scope>
    <source>
        <strain evidence="3">h7</strain>
    </source>
</reference>
<dbReference type="HOGENOM" id="CLU_040563_0_0_1"/>
<dbReference type="OrthoDB" id="3068749at2759"/>
<keyword evidence="3" id="KW-1185">Reference proteome</keyword>
<dbReference type="Gene3D" id="1.20.1280.50">
    <property type="match status" value="1"/>
</dbReference>
<dbReference type="PROSITE" id="PS50181">
    <property type="entry name" value="FBOX"/>
    <property type="match status" value="1"/>
</dbReference>
<reference evidence="2 3" key="1">
    <citation type="submission" date="2014-04" db="EMBL/GenBank/DDBJ databases">
        <authorList>
            <consortium name="DOE Joint Genome Institute"/>
            <person name="Kuo A."/>
            <person name="Gay G."/>
            <person name="Dore J."/>
            <person name="Kohler A."/>
            <person name="Nagy L.G."/>
            <person name="Floudas D."/>
            <person name="Copeland A."/>
            <person name="Barry K.W."/>
            <person name="Cichocki N."/>
            <person name="Veneault-Fourrey C."/>
            <person name="LaButti K."/>
            <person name="Lindquist E.A."/>
            <person name="Lipzen A."/>
            <person name="Lundell T."/>
            <person name="Morin E."/>
            <person name="Murat C."/>
            <person name="Sun H."/>
            <person name="Tunlid A."/>
            <person name="Henrissat B."/>
            <person name="Grigoriev I.V."/>
            <person name="Hibbett D.S."/>
            <person name="Martin F."/>
            <person name="Nordberg H.P."/>
            <person name="Cantor M.N."/>
            <person name="Hua S.X."/>
        </authorList>
    </citation>
    <scope>NUCLEOTIDE SEQUENCE [LARGE SCALE GENOMIC DNA]</scope>
    <source>
        <strain evidence="3">h7</strain>
    </source>
</reference>
<evidence type="ECO:0000259" key="1">
    <source>
        <dbReference type="PROSITE" id="PS50181"/>
    </source>
</evidence>
<evidence type="ECO:0000313" key="3">
    <source>
        <dbReference type="Proteomes" id="UP000053424"/>
    </source>
</evidence>
<dbReference type="EMBL" id="KN831778">
    <property type="protein sequence ID" value="KIM42140.1"/>
    <property type="molecule type" value="Genomic_DNA"/>
</dbReference>
<dbReference type="Proteomes" id="UP000053424">
    <property type="component" value="Unassembled WGS sequence"/>
</dbReference>
<evidence type="ECO:0000313" key="2">
    <source>
        <dbReference type="EMBL" id="KIM42140.1"/>
    </source>
</evidence>